<dbReference type="InterPro" id="IPR001138">
    <property type="entry name" value="Zn2Cys6_DnaBD"/>
</dbReference>
<organism evidence="3 4">
    <name type="scientific">Piloderma croceum (strain F 1598)</name>
    <dbReference type="NCBI Taxonomy" id="765440"/>
    <lineage>
        <taxon>Eukaryota</taxon>
        <taxon>Fungi</taxon>
        <taxon>Dikarya</taxon>
        <taxon>Basidiomycota</taxon>
        <taxon>Agaricomycotina</taxon>
        <taxon>Agaricomycetes</taxon>
        <taxon>Agaricomycetidae</taxon>
        <taxon>Atheliales</taxon>
        <taxon>Atheliaceae</taxon>
        <taxon>Piloderma</taxon>
    </lineage>
</organism>
<reference evidence="3 4" key="1">
    <citation type="submission" date="2014-04" db="EMBL/GenBank/DDBJ databases">
        <authorList>
            <consortium name="DOE Joint Genome Institute"/>
            <person name="Kuo A."/>
            <person name="Tarkka M."/>
            <person name="Buscot F."/>
            <person name="Kohler A."/>
            <person name="Nagy L.G."/>
            <person name="Floudas D."/>
            <person name="Copeland A."/>
            <person name="Barry K.W."/>
            <person name="Cichocki N."/>
            <person name="Veneault-Fourrey C."/>
            <person name="LaButti K."/>
            <person name="Lindquist E.A."/>
            <person name="Lipzen A."/>
            <person name="Lundell T."/>
            <person name="Morin E."/>
            <person name="Murat C."/>
            <person name="Sun H."/>
            <person name="Tunlid A."/>
            <person name="Henrissat B."/>
            <person name="Grigoriev I.V."/>
            <person name="Hibbett D.S."/>
            <person name="Martin F."/>
            <person name="Nordberg H.P."/>
            <person name="Cantor M.N."/>
            <person name="Hua S.X."/>
        </authorList>
    </citation>
    <scope>NUCLEOTIDE SEQUENCE [LARGE SCALE GENOMIC DNA]</scope>
    <source>
        <strain evidence="3 4">F 1598</strain>
    </source>
</reference>
<evidence type="ECO:0000256" key="1">
    <source>
        <dbReference type="SAM" id="MobiDB-lite"/>
    </source>
</evidence>
<protein>
    <recommendedName>
        <fullName evidence="2">Zn(2)-C6 fungal-type domain-containing protein</fullName>
    </recommendedName>
</protein>
<dbReference type="InterPro" id="IPR036864">
    <property type="entry name" value="Zn2-C6_fun-type_DNA-bd_sf"/>
</dbReference>
<dbReference type="PROSITE" id="PS00463">
    <property type="entry name" value="ZN2_CY6_FUNGAL_1"/>
    <property type="match status" value="1"/>
</dbReference>
<name>A0A0C3AXW5_PILCF</name>
<proteinExistence type="predicted"/>
<dbReference type="SUPFAM" id="SSF57701">
    <property type="entry name" value="Zn2/Cys6 DNA-binding domain"/>
    <property type="match status" value="1"/>
</dbReference>
<feature type="compositionally biased region" description="Polar residues" evidence="1">
    <location>
        <begin position="341"/>
        <end position="358"/>
    </location>
</feature>
<feature type="region of interest" description="Disordered" evidence="1">
    <location>
        <begin position="234"/>
        <end position="362"/>
    </location>
</feature>
<dbReference type="AlphaFoldDB" id="A0A0C3AXW5"/>
<evidence type="ECO:0000313" key="4">
    <source>
        <dbReference type="Proteomes" id="UP000054166"/>
    </source>
</evidence>
<feature type="compositionally biased region" description="Low complexity" evidence="1">
    <location>
        <begin position="252"/>
        <end position="265"/>
    </location>
</feature>
<dbReference type="Proteomes" id="UP000054166">
    <property type="component" value="Unassembled WGS sequence"/>
</dbReference>
<dbReference type="HOGENOM" id="CLU_624230_0_0_1"/>
<evidence type="ECO:0000259" key="2">
    <source>
        <dbReference type="PROSITE" id="PS50048"/>
    </source>
</evidence>
<reference evidence="4" key="2">
    <citation type="submission" date="2015-01" db="EMBL/GenBank/DDBJ databases">
        <title>Evolutionary Origins and Diversification of the Mycorrhizal Mutualists.</title>
        <authorList>
            <consortium name="DOE Joint Genome Institute"/>
            <consortium name="Mycorrhizal Genomics Consortium"/>
            <person name="Kohler A."/>
            <person name="Kuo A."/>
            <person name="Nagy L.G."/>
            <person name="Floudas D."/>
            <person name="Copeland A."/>
            <person name="Barry K.W."/>
            <person name="Cichocki N."/>
            <person name="Veneault-Fourrey C."/>
            <person name="LaButti K."/>
            <person name="Lindquist E.A."/>
            <person name="Lipzen A."/>
            <person name="Lundell T."/>
            <person name="Morin E."/>
            <person name="Murat C."/>
            <person name="Riley R."/>
            <person name="Ohm R."/>
            <person name="Sun H."/>
            <person name="Tunlid A."/>
            <person name="Henrissat B."/>
            <person name="Grigoriev I.V."/>
            <person name="Hibbett D.S."/>
            <person name="Martin F."/>
        </authorList>
    </citation>
    <scope>NUCLEOTIDE SEQUENCE [LARGE SCALE GENOMIC DNA]</scope>
    <source>
        <strain evidence="4">F 1598</strain>
    </source>
</reference>
<gene>
    <name evidence="3" type="ORF">PILCRDRAFT_823959</name>
</gene>
<dbReference type="Pfam" id="PF00172">
    <property type="entry name" value="Zn_clus"/>
    <property type="match status" value="1"/>
</dbReference>
<dbReference type="SMART" id="SM00066">
    <property type="entry name" value="GAL4"/>
    <property type="match status" value="1"/>
</dbReference>
<dbReference type="PROSITE" id="PS50048">
    <property type="entry name" value="ZN2_CY6_FUNGAL_2"/>
    <property type="match status" value="1"/>
</dbReference>
<sequence length="439" mass="48684">MNSSIDYPDRERHPVVIQVPKSSGLVNTEPFPTLSHEFYNYSYNIRQIPAPENSFVSPVTYDPVSGLYIQTFPEEHVEFVHKYGQRIDIPEPSGWSYYDSQFPMAQPSGFYYNNGTYQPAAAEPMDVPVALSESDEDAKSMLQYMASPPSVPAQTHHQYVNNTMASCAPCNGAPATPNTSDYPKHVKHEPSTPNLMVEEEELLQPHMIVPSQHALGGFMEELRRRELPVEIQTHRSSTGPLMNHSPFQGPLTSSSATTSPASSPTESRQGQPWGTQMPNSQPSGYPAHDLHSVAPEALSPPVSSPESDGCHSPSHTHTHSPKTKLRAISRGWSPHRRSPTPRASSQGMRLSPLPQNRKSSTDADKKPVLACLFCRGRKIACGPALPGSINQSCNQCARRDLKCEYPTESRRGMRKRHKNPDKVKPVKTNTKGPRKRATY</sequence>
<dbReference type="OrthoDB" id="39175at2759"/>
<feature type="region of interest" description="Disordered" evidence="1">
    <location>
        <begin position="407"/>
        <end position="439"/>
    </location>
</feature>
<accession>A0A0C3AXW5</accession>
<dbReference type="EMBL" id="KN833013">
    <property type="protein sequence ID" value="KIM78853.1"/>
    <property type="molecule type" value="Genomic_DNA"/>
</dbReference>
<evidence type="ECO:0000313" key="3">
    <source>
        <dbReference type="EMBL" id="KIM78853.1"/>
    </source>
</evidence>
<dbReference type="CDD" id="cd00067">
    <property type="entry name" value="GAL4"/>
    <property type="match status" value="1"/>
</dbReference>
<keyword evidence="4" id="KW-1185">Reference proteome</keyword>
<feature type="domain" description="Zn(2)-C6 fungal-type" evidence="2">
    <location>
        <begin position="370"/>
        <end position="405"/>
    </location>
</feature>
<feature type="compositionally biased region" description="Polar residues" evidence="1">
    <location>
        <begin position="266"/>
        <end position="283"/>
    </location>
</feature>
<dbReference type="GO" id="GO:0000981">
    <property type="term" value="F:DNA-binding transcription factor activity, RNA polymerase II-specific"/>
    <property type="evidence" value="ECO:0007669"/>
    <property type="project" value="InterPro"/>
</dbReference>
<dbReference type="GO" id="GO:0008270">
    <property type="term" value="F:zinc ion binding"/>
    <property type="evidence" value="ECO:0007669"/>
    <property type="project" value="InterPro"/>
</dbReference>
<feature type="compositionally biased region" description="Basic residues" evidence="1">
    <location>
        <begin position="314"/>
        <end position="339"/>
    </location>
</feature>
<dbReference type="Gene3D" id="4.10.240.10">
    <property type="entry name" value="Zn(2)-C6 fungal-type DNA-binding domain"/>
    <property type="match status" value="1"/>
</dbReference>
<dbReference type="STRING" id="765440.A0A0C3AXW5"/>
<dbReference type="InParanoid" id="A0A0C3AXW5"/>